<dbReference type="AlphaFoldDB" id="A0A163KUW7"/>
<dbReference type="Proteomes" id="UP000076837">
    <property type="component" value="Unassembled WGS sequence"/>
</dbReference>
<organism evidence="1 2">
    <name type="scientific">Didymella rabiei</name>
    <name type="common">Chickpea ascochyta blight fungus</name>
    <name type="synonym">Mycosphaerella rabiei</name>
    <dbReference type="NCBI Taxonomy" id="5454"/>
    <lineage>
        <taxon>Eukaryota</taxon>
        <taxon>Fungi</taxon>
        <taxon>Dikarya</taxon>
        <taxon>Ascomycota</taxon>
        <taxon>Pezizomycotina</taxon>
        <taxon>Dothideomycetes</taxon>
        <taxon>Pleosporomycetidae</taxon>
        <taxon>Pleosporales</taxon>
        <taxon>Pleosporineae</taxon>
        <taxon>Didymellaceae</taxon>
        <taxon>Ascochyta</taxon>
    </lineage>
</organism>
<comment type="caution">
    <text evidence="1">The sequence shown here is derived from an EMBL/GenBank/DDBJ whole genome shotgun (WGS) entry which is preliminary data.</text>
</comment>
<evidence type="ECO:0000313" key="1">
    <source>
        <dbReference type="EMBL" id="KZM27268.1"/>
    </source>
</evidence>
<sequence length="101" mass="11309">MQGDRQKETRRETRYTLHRMLVPGNRCRSENNKGDQLGQIKVVIMSRATFDMNTDAWKKVYVTGGAPGGANDNLRFIDVASLLHPKARVNNTLHLGTLGSL</sequence>
<dbReference type="EMBL" id="JYNV01000074">
    <property type="protein sequence ID" value="KZM27268.1"/>
    <property type="molecule type" value="Genomic_DNA"/>
</dbReference>
<reference evidence="1 2" key="1">
    <citation type="journal article" date="2016" name="Sci. Rep.">
        <title>Draft genome sequencing and secretome analysis of fungal phytopathogen Ascochyta rabiei provides insight into the necrotrophic effector repertoire.</title>
        <authorList>
            <person name="Verma S."/>
            <person name="Gazara R.K."/>
            <person name="Nizam S."/>
            <person name="Parween S."/>
            <person name="Chattopadhyay D."/>
            <person name="Verma P.K."/>
        </authorList>
    </citation>
    <scope>NUCLEOTIDE SEQUENCE [LARGE SCALE GENOMIC DNA]</scope>
    <source>
        <strain evidence="1 2">ArDII</strain>
    </source>
</reference>
<name>A0A163KUW7_DIDRA</name>
<accession>A0A163KUW7</accession>
<evidence type="ECO:0000313" key="2">
    <source>
        <dbReference type="Proteomes" id="UP000076837"/>
    </source>
</evidence>
<keyword evidence="2" id="KW-1185">Reference proteome</keyword>
<protein>
    <submittedName>
        <fullName evidence="1">Uncharacterized protein</fullName>
    </submittedName>
</protein>
<gene>
    <name evidence="1" type="ORF">ST47_g1578</name>
</gene>
<proteinExistence type="predicted"/>